<organism evidence="1 2">
    <name type="scientific">Melia azedarach</name>
    <name type="common">Chinaberry tree</name>
    <dbReference type="NCBI Taxonomy" id="155640"/>
    <lineage>
        <taxon>Eukaryota</taxon>
        <taxon>Viridiplantae</taxon>
        <taxon>Streptophyta</taxon>
        <taxon>Embryophyta</taxon>
        <taxon>Tracheophyta</taxon>
        <taxon>Spermatophyta</taxon>
        <taxon>Magnoliopsida</taxon>
        <taxon>eudicotyledons</taxon>
        <taxon>Gunneridae</taxon>
        <taxon>Pentapetalae</taxon>
        <taxon>rosids</taxon>
        <taxon>malvids</taxon>
        <taxon>Sapindales</taxon>
        <taxon>Meliaceae</taxon>
        <taxon>Melia</taxon>
    </lineage>
</organism>
<keyword evidence="2" id="KW-1185">Reference proteome</keyword>
<evidence type="ECO:0000313" key="2">
    <source>
        <dbReference type="Proteomes" id="UP001164539"/>
    </source>
</evidence>
<comment type="caution">
    <text evidence="1">The sequence shown here is derived from an EMBL/GenBank/DDBJ whole genome shotgun (WGS) entry which is preliminary data.</text>
</comment>
<name>A0ACC1X4H9_MELAZ</name>
<dbReference type="EMBL" id="CM051405">
    <property type="protein sequence ID" value="KAJ4705075.1"/>
    <property type="molecule type" value="Genomic_DNA"/>
</dbReference>
<dbReference type="Proteomes" id="UP001164539">
    <property type="component" value="Chromosome 12"/>
</dbReference>
<proteinExistence type="predicted"/>
<sequence length="127" mass="15309">MSSYKIVFEKVCHLPVELEHKVYWVVKALTIDMKASSEKRLLQLNEMEEFHNDAFKDAQIQKEKTKKWHNNRILRREFKEEEQVLLFTSRLKLFPRKIRSRWSGPFLVNKDFLFGAVELQGNDERLL</sequence>
<gene>
    <name evidence="1" type="ORF">OWV82_021901</name>
</gene>
<evidence type="ECO:0000313" key="1">
    <source>
        <dbReference type="EMBL" id="KAJ4705075.1"/>
    </source>
</evidence>
<protein>
    <submittedName>
        <fullName evidence="1">Pol polyprotein</fullName>
    </submittedName>
</protein>
<reference evidence="1 2" key="1">
    <citation type="journal article" date="2023" name="Science">
        <title>Complex scaffold remodeling in plant triterpene biosynthesis.</title>
        <authorList>
            <person name="De La Pena R."/>
            <person name="Hodgson H."/>
            <person name="Liu J.C."/>
            <person name="Stephenson M.J."/>
            <person name="Martin A.C."/>
            <person name="Owen C."/>
            <person name="Harkess A."/>
            <person name="Leebens-Mack J."/>
            <person name="Jimenez L.E."/>
            <person name="Osbourn A."/>
            <person name="Sattely E.S."/>
        </authorList>
    </citation>
    <scope>NUCLEOTIDE SEQUENCE [LARGE SCALE GENOMIC DNA]</scope>
    <source>
        <strain evidence="2">cv. JPN11</strain>
        <tissue evidence="1">Leaf</tissue>
    </source>
</reference>
<accession>A0ACC1X4H9</accession>